<accession>A0A6S6U678</accession>
<dbReference type="GO" id="GO:0003677">
    <property type="term" value="F:DNA binding"/>
    <property type="evidence" value="ECO:0007669"/>
    <property type="project" value="InterPro"/>
</dbReference>
<organism evidence="2">
    <name type="scientific">uncultured Thiotrichaceae bacterium</name>
    <dbReference type="NCBI Taxonomy" id="298394"/>
    <lineage>
        <taxon>Bacteria</taxon>
        <taxon>Pseudomonadati</taxon>
        <taxon>Pseudomonadota</taxon>
        <taxon>Gammaproteobacteria</taxon>
        <taxon>Thiotrichales</taxon>
        <taxon>Thiotrichaceae</taxon>
        <taxon>environmental samples</taxon>
    </lineage>
</organism>
<evidence type="ECO:0000313" key="2">
    <source>
        <dbReference type="EMBL" id="CAA6823678.1"/>
    </source>
</evidence>
<dbReference type="InterPro" id="IPR037914">
    <property type="entry name" value="SpoVT-AbrB_sf"/>
</dbReference>
<dbReference type="SMART" id="SM00966">
    <property type="entry name" value="SpoVT_AbrB"/>
    <property type="match status" value="1"/>
</dbReference>
<sequence>MITTKLSSKGQVIIPKHLRHSYHWGVGQDLVVIDTGNGILLKAKTPFPETTVDQVASCLKYTGQAKSLNDMQDAIRKGAMEQFNDLD</sequence>
<dbReference type="Gene3D" id="2.10.260.10">
    <property type="match status" value="1"/>
</dbReference>
<dbReference type="InterPro" id="IPR007159">
    <property type="entry name" value="SpoVT-AbrB_dom"/>
</dbReference>
<dbReference type="EMBL" id="CACVAT010000379">
    <property type="protein sequence ID" value="CAA6823678.1"/>
    <property type="molecule type" value="Genomic_DNA"/>
</dbReference>
<reference evidence="2" key="1">
    <citation type="submission" date="2020-01" db="EMBL/GenBank/DDBJ databases">
        <authorList>
            <person name="Meier V. D."/>
            <person name="Meier V D."/>
        </authorList>
    </citation>
    <scope>NUCLEOTIDE SEQUENCE</scope>
    <source>
        <strain evidence="2">HLG_WM_MAG_09</strain>
    </source>
</reference>
<gene>
    <name evidence="2" type="ORF">HELGO_WM42281</name>
</gene>
<dbReference type="Pfam" id="PF04014">
    <property type="entry name" value="MazE_antitoxin"/>
    <property type="match status" value="1"/>
</dbReference>
<feature type="domain" description="SpoVT-AbrB" evidence="1">
    <location>
        <begin position="4"/>
        <end position="49"/>
    </location>
</feature>
<evidence type="ECO:0000259" key="1">
    <source>
        <dbReference type="SMART" id="SM00966"/>
    </source>
</evidence>
<name>A0A6S6U678_9GAMM</name>
<dbReference type="AlphaFoldDB" id="A0A6S6U678"/>
<dbReference type="SUPFAM" id="SSF89447">
    <property type="entry name" value="AbrB/MazE/MraZ-like"/>
    <property type="match status" value="1"/>
</dbReference>
<protein>
    <submittedName>
        <fullName evidence="2">Transcriptional regulator, AbrB family</fullName>
    </submittedName>
</protein>
<proteinExistence type="predicted"/>
<dbReference type="NCBIfam" id="TIGR01439">
    <property type="entry name" value="lp_hng_hel_AbrB"/>
    <property type="match status" value="1"/>
</dbReference>